<evidence type="ECO:0008006" key="3">
    <source>
        <dbReference type="Google" id="ProtNLM"/>
    </source>
</evidence>
<evidence type="ECO:0000313" key="2">
    <source>
        <dbReference type="Proteomes" id="UP001470230"/>
    </source>
</evidence>
<evidence type="ECO:0000313" key="1">
    <source>
        <dbReference type="EMBL" id="KAK8900410.1"/>
    </source>
</evidence>
<protein>
    <recommendedName>
        <fullName evidence="3">Protein kinase domain-containing protein</fullName>
    </recommendedName>
</protein>
<sequence>MIRMQHPTIIKFYGFSLTDFEGKDLVTLLLQCAKNSSLAEILKKVRNGLIYQIYDNTSCSKIYDNNCYHCPWNNVFTQAQCYSPRHQTTQYFT</sequence>
<reference evidence="1 2" key="1">
    <citation type="submission" date="2024-04" db="EMBL/GenBank/DDBJ databases">
        <title>Tritrichomonas musculus Genome.</title>
        <authorList>
            <person name="Alves-Ferreira E."/>
            <person name="Grigg M."/>
            <person name="Lorenzi H."/>
            <person name="Galac M."/>
        </authorList>
    </citation>
    <scope>NUCLEOTIDE SEQUENCE [LARGE SCALE GENOMIC DNA]</scope>
    <source>
        <strain evidence="1 2">EAF2021</strain>
    </source>
</reference>
<keyword evidence="2" id="KW-1185">Reference proteome</keyword>
<accession>A0ABR2LCW3</accession>
<dbReference type="EMBL" id="JAPFFF010000001">
    <property type="protein sequence ID" value="KAK8900410.1"/>
    <property type="molecule type" value="Genomic_DNA"/>
</dbReference>
<name>A0ABR2LCW3_9EUKA</name>
<comment type="caution">
    <text evidence="1">The sequence shown here is derived from an EMBL/GenBank/DDBJ whole genome shotgun (WGS) entry which is preliminary data.</text>
</comment>
<proteinExistence type="predicted"/>
<dbReference type="Proteomes" id="UP001470230">
    <property type="component" value="Unassembled WGS sequence"/>
</dbReference>
<gene>
    <name evidence="1" type="ORF">M9Y10_002737</name>
</gene>
<organism evidence="1 2">
    <name type="scientific">Tritrichomonas musculus</name>
    <dbReference type="NCBI Taxonomy" id="1915356"/>
    <lineage>
        <taxon>Eukaryota</taxon>
        <taxon>Metamonada</taxon>
        <taxon>Parabasalia</taxon>
        <taxon>Tritrichomonadida</taxon>
        <taxon>Tritrichomonadidae</taxon>
        <taxon>Tritrichomonas</taxon>
    </lineage>
</organism>